<reference evidence="2" key="1">
    <citation type="journal article" date="2017" name="Genome Announc.">
        <title>Draft Genome Sequences of Four Alkaliphilic Bacteria Belonging to the Anaerobacillus Genus.</title>
        <authorList>
            <person name="Bassil N.M."/>
            <person name="Lloyd J.R."/>
        </authorList>
    </citation>
    <scope>NUCLEOTIDE SEQUENCE [LARGE SCALE GENOMIC DNA]</scope>
    <source>
        <strain evidence="2">NB2006</strain>
    </source>
</reference>
<gene>
    <name evidence="2" type="ORF">AWH56_021720</name>
</gene>
<dbReference type="InterPro" id="IPR000847">
    <property type="entry name" value="LysR_HTH_N"/>
</dbReference>
<dbReference type="OrthoDB" id="9785745at2"/>
<accession>A0A7S7LD79</accession>
<organism evidence="2">
    <name type="scientific">Anaerobacillus isosaccharinicus</name>
    <dbReference type="NCBI Taxonomy" id="1532552"/>
    <lineage>
        <taxon>Bacteria</taxon>
        <taxon>Bacillati</taxon>
        <taxon>Bacillota</taxon>
        <taxon>Bacilli</taxon>
        <taxon>Bacillales</taxon>
        <taxon>Bacillaceae</taxon>
        <taxon>Anaerobacillus</taxon>
    </lineage>
</organism>
<dbReference type="Pfam" id="PF00126">
    <property type="entry name" value="HTH_1"/>
    <property type="match status" value="1"/>
</dbReference>
<reference evidence="2" key="2">
    <citation type="journal article" date="2019" name="Int. J. Syst. Evol. Microbiol.">
        <title>Anaerobacillus isosaccharinicus sp. nov., an alkaliphilic bacterium which degrades isosaccharinic acid.</title>
        <authorList>
            <person name="Bassil N.M."/>
            <person name="Lloyd J.R."/>
        </authorList>
    </citation>
    <scope>NUCLEOTIDE SEQUENCE [LARGE SCALE GENOMIC DNA]</scope>
    <source>
        <strain evidence="2">NB2006</strain>
    </source>
</reference>
<dbReference type="PROSITE" id="PS50931">
    <property type="entry name" value="HTH_LYSR"/>
    <property type="match status" value="1"/>
</dbReference>
<dbReference type="PANTHER" id="PTHR30419">
    <property type="entry name" value="HTH-TYPE TRANSCRIPTIONAL REGULATOR YBHD"/>
    <property type="match status" value="1"/>
</dbReference>
<name>A0A7S7LD79_9BACI</name>
<dbReference type="GO" id="GO:0005829">
    <property type="term" value="C:cytosol"/>
    <property type="evidence" value="ECO:0007669"/>
    <property type="project" value="TreeGrafter"/>
</dbReference>
<dbReference type="EMBL" id="CP063356">
    <property type="protein sequence ID" value="QOY38715.1"/>
    <property type="molecule type" value="Genomic_DNA"/>
</dbReference>
<sequence length="47" mass="5471">MHHISQPSVSLQIKNLEESIEVKLFKRTTKKIELTDSGRLLLNMSNY</sequence>
<dbReference type="Gene3D" id="1.10.10.10">
    <property type="entry name" value="Winged helix-like DNA-binding domain superfamily/Winged helix DNA-binding domain"/>
    <property type="match status" value="1"/>
</dbReference>
<dbReference type="GO" id="GO:0003700">
    <property type="term" value="F:DNA-binding transcription factor activity"/>
    <property type="evidence" value="ECO:0007669"/>
    <property type="project" value="InterPro"/>
</dbReference>
<dbReference type="PANTHER" id="PTHR30419:SF8">
    <property type="entry name" value="NITROGEN ASSIMILATION TRANSCRIPTIONAL ACTIVATOR-RELATED"/>
    <property type="match status" value="1"/>
</dbReference>
<evidence type="ECO:0000259" key="1">
    <source>
        <dbReference type="PROSITE" id="PS50931"/>
    </source>
</evidence>
<dbReference type="InterPro" id="IPR036388">
    <property type="entry name" value="WH-like_DNA-bd_sf"/>
</dbReference>
<dbReference type="SUPFAM" id="SSF46785">
    <property type="entry name" value="Winged helix' DNA-binding domain"/>
    <property type="match status" value="1"/>
</dbReference>
<dbReference type="AlphaFoldDB" id="A0A7S7LD79"/>
<protein>
    <submittedName>
        <fullName evidence="2">LysR family transcriptional regulator</fullName>
    </submittedName>
</protein>
<dbReference type="InterPro" id="IPR036390">
    <property type="entry name" value="WH_DNA-bd_sf"/>
</dbReference>
<evidence type="ECO:0000313" key="2">
    <source>
        <dbReference type="EMBL" id="QOY38715.1"/>
    </source>
</evidence>
<dbReference type="InterPro" id="IPR050950">
    <property type="entry name" value="HTH-type_LysR_regulators"/>
</dbReference>
<reference evidence="2" key="3">
    <citation type="submission" date="2020-10" db="EMBL/GenBank/DDBJ databases">
        <authorList>
            <person name="Bassil N.M."/>
            <person name="Lloyd J.R."/>
        </authorList>
    </citation>
    <scope>NUCLEOTIDE SEQUENCE</scope>
    <source>
        <strain evidence="2">NB2006</strain>
    </source>
</reference>
<proteinExistence type="predicted"/>
<feature type="domain" description="HTH lysR-type" evidence="1">
    <location>
        <begin position="1"/>
        <end position="35"/>
    </location>
</feature>